<dbReference type="EMBL" id="RSCE01000008">
    <property type="protein sequence ID" value="RSH80524.1"/>
    <property type="molecule type" value="Genomic_DNA"/>
</dbReference>
<feature type="compositionally biased region" description="Pro residues" evidence="1">
    <location>
        <begin position="105"/>
        <end position="117"/>
    </location>
</feature>
<feature type="compositionally biased region" description="Polar residues" evidence="1">
    <location>
        <begin position="53"/>
        <end position="73"/>
    </location>
</feature>
<accession>A0A427XP03</accession>
<dbReference type="GeneID" id="39593647"/>
<proteinExistence type="predicted"/>
<dbReference type="Proteomes" id="UP000279236">
    <property type="component" value="Unassembled WGS sequence"/>
</dbReference>
<evidence type="ECO:0008006" key="4">
    <source>
        <dbReference type="Google" id="ProtNLM"/>
    </source>
</evidence>
<name>A0A427XP03_9TREE</name>
<comment type="caution">
    <text evidence="2">The sequence shown here is derived from an EMBL/GenBank/DDBJ whole genome shotgun (WGS) entry which is preliminary data.</text>
</comment>
<sequence length="238" mass="24994">MPPRQAKKTPTTSRRHKKPSRPHLNLRTTEGTSRGMPAPPQTPPTLPITPTTQDSSSVSFTLPSPASGPTQATSSSLSRSLKRPRPDTPYPARGGRARSTDDSLTPPPASTDSPPPSVGANSGADTAANSNKRPRVDTGMPPPRNQVSVPVPALVDDLFSPQLHAPHAPPLPPPTASGAQWTNTEHVGLFRHVSAHGATRWGDAVPGKTASESEAAWRDTVEPFIVAQLLSKGGPGKE</sequence>
<feature type="compositionally biased region" description="Polar residues" evidence="1">
    <location>
        <begin position="119"/>
        <end position="131"/>
    </location>
</feature>
<dbReference type="RefSeq" id="XP_028475471.1">
    <property type="nucleotide sequence ID" value="XM_028624399.1"/>
</dbReference>
<reference evidence="2 3" key="1">
    <citation type="submission" date="2018-11" db="EMBL/GenBank/DDBJ databases">
        <title>Genome sequence of Apiotrichum porosum DSM 27194.</title>
        <authorList>
            <person name="Aliyu H."/>
            <person name="Gorte O."/>
            <person name="Ochsenreither K."/>
        </authorList>
    </citation>
    <scope>NUCLEOTIDE SEQUENCE [LARGE SCALE GENOMIC DNA]</scope>
    <source>
        <strain evidence="2 3">DSM 27194</strain>
    </source>
</reference>
<organism evidence="2 3">
    <name type="scientific">Apiotrichum porosum</name>
    <dbReference type="NCBI Taxonomy" id="105984"/>
    <lineage>
        <taxon>Eukaryota</taxon>
        <taxon>Fungi</taxon>
        <taxon>Dikarya</taxon>
        <taxon>Basidiomycota</taxon>
        <taxon>Agaricomycotina</taxon>
        <taxon>Tremellomycetes</taxon>
        <taxon>Trichosporonales</taxon>
        <taxon>Trichosporonaceae</taxon>
        <taxon>Apiotrichum</taxon>
    </lineage>
</organism>
<gene>
    <name evidence="2" type="ORF">EHS24_009104</name>
</gene>
<feature type="compositionally biased region" description="Pro residues" evidence="1">
    <location>
        <begin position="37"/>
        <end position="47"/>
    </location>
</feature>
<dbReference type="AlphaFoldDB" id="A0A427XP03"/>
<evidence type="ECO:0000313" key="3">
    <source>
        <dbReference type="Proteomes" id="UP000279236"/>
    </source>
</evidence>
<keyword evidence="3" id="KW-1185">Reference proteome</keyword>
<evidence type="ECO:0000313" key="2">
    <source>
        <dbReference type="EMBL" id="RSH80524.1"/>
    </source>
</evidence>
<feature type="region of interest" description="Disordered" evidence="1">
    <location>
        <begin position="1"/>
        <end position="182"/>
    </location>
</feature>
<protein>
    <recommendedName>
        <fullName evidence="4">Myb-like domain-containing protein</fullName>
    </recommendedName>
</protein>
<evidence type="ECO:0000256" key="1">
    <source>
        <dbReference type="SAM" id="MobiDB-lite"/>
    </source>
</evidence>